<reference evidence="1" key="1">
    <citation type="submission" date="2020-08" db="EMBL/GenBank/DDBJ databases">
        <title>Multicomponent nature underlies the extraordinary mechanical properties of spider dragline silk.</title>
        <authorList>
            <person name="Kono N."/>
            <person name="Nakamura H."/>
            <person name="Mori M."/>
            <person name="Yoshida Y."/>
            <person name="Ohtoshi R."/>
            <person name="Malay A.D."/>
            <person name="Moran D.A.P."/>
            <person name="Tomita M."/>
            <person name="Numata K."/>
            <person name="Arakawa K."/>
        </authorList>
    </citation>
    <scope>NUCLEOTIDE SEQUENCE</scope>
</reference>
<evidence type="ECO:0000313" key="1">
    <source>
        <dbReference type="EMBL" id="GFS54731.1"/>
    </source>
</evidence>
<accession>A0A8X6KK12</accession>
<evidence type="ECO:0000313" key="2">
    <source>
        <dbReference type="Proteomes" id="UP000886998"/>
    </source>
</evidence>
<dbReference type="Proteomes" id="UP000886998">
    <property type="component" value="Unassembled WGS sequence"/>
</dbReference>
<sequence>MRSNGRGTEAARMFCDIMNLLLTSTRFSSYVKRILNAAKLAYMDTIQNDVKESICDSDNDGNIVVAVDGT</sequence>
<dbReference type="OrthoDB" id="6427993at2759"/>
<gene>
    <name evidence="1" type="ORF">TNIN_484211</name>
</gene>
<comment type="caution">
    <text evidence="1">The sequence shown here is derived from an EMBL/GenBank/DDBJ whole genome shotgun (WGS) entry which is preliminary data.</text>
</comment>
<keyword evidence="2" id="KW-1185">Reference proteome</keyword>
<proteinExistence type="predicted"/>
<dbReference type="AlphaFoldDB" id="A0A8X6KK12"/>
<name>A0A8X6KK12_9ARAC</name>
<dbReference type="EMBL" id="BMAV01026949">
    <property type="protein sequence ID" value="GFS54731.1"/>
    <property type="molecule type" value="Genomic_DNA"/>
</dbReference>
<organism evidence="1 2">
    <name type="scientific">Trichonephila inaurata madagascariensis</name>
    <dbReference type="NCBI Taxonomy" id="2747483"/>
    <lineage>
        <taxon>Eukaryota</taxon>
        <taxon>Metazoa</taxon>
        <taxon>Ecdysozoa</taxon>
        <taxon>Arthropoda</taxon>
        <taxon>Chelicerata</taxon>
        <taxon>Arachnida</taxon>
        <taxon>Araneae</taxon>
        <taxon>Araneomorphae</taxon>
        <taxon>Entelegynae</taxon>
        <taxon>Araneoidea</taxon>
        <taxon>Nephilidae</taxon>
        <taxon>Trichonephila</taxon>
        <taxon>Trichonephila inaurata</taxon>
    </lineage>
</organism>
<protein>
    <submittedName>
        <fullName evidence="1">Uncharacterized protein</fullName>
    </submittedName>
</protein>